<organism evidence="2 3">
    <name type="scientific">Lactuca virosa</name>
    <dbReference type="NCBI Taxonomy" id="75947"/>
    <lineage>
        <taxon>Eukaryota</taxon>
        <taxon>Viridiplantae</taxon>
        <taxon>Streptophyta</taxon>
        <taxon>Embryophyta</taxon>
        <taxon>Tracheophyta</taxon>
        <taxon>Spermatophyta</taxon>
        <taxon>Magnoliopsida</taxon>
        <taxon>eudicotyledons</taxon>
        <taxon>Gunneridae</taxon>
        <taxon>Pentapetalae</taxon>
        <taxon>asterids</taxon>
        <taxon>campanulids</taxon>
        <taxon>Asterales</taxon>
        <taxon>Asteraceae</taxon>
        <taxon>Cichorioideae</taxon>
        <taxon>Cichorieae</taxon>
        <taxon>Lactucinae</taxon>
        <taxon>Lactuca</taxon>
    </lineage>
</organism>
<evidence type="ECO:0000313" key="3">
    <source>
        <dbReference type="Proteomes" id="UP001157418"/>
    </source>
</evidence>
<name>A0AAU9NRP1_9ASTR</name>
<gene>
    <name evidence="2" type="ORF">LVIROSA_LOCUS26629</name>
</gene>
<dbReference type="AlphaFoldDB" id="A0AAU9NRP1"/>
<evidence type="ECO:0000313" key="2">
    <source>
        <dbReference type="EMBL" id="CAH1440495.1"/>
    </source>
</evidence>
<feature type="compositionally biased region" description="Low complexity" evidence="1">
    <location>
        <begin position="12"/>
        <end position="23"/>
    </location>
</feature>
<comment type="caution">
    <text evidence="2">The sequence shown here is derived from an EMBL/GenBank/DDBJ whole genome shotgun (WGS) entry which is preliminary data.</text>
</comment>
<evidence type="ECO:0000256" key="1">
    <source>
        <dbReference type="SAM" id="MobiDB-lite"/>
    </source>
</evidence>
<dbReference type="EMBL" id="CAKMRJ010005412">
    <property type="protein sequence ID" value="CAH1440495.1"/>
    <property type="molecule type" value="Genomic_DNA"/>
</dbReference>
<proteinExistence type="predicted"/>
<sequence>MLEELKNGLKGLHPSPQSPHLLSSNTTITEHHLTYLFKPSSLKKPTITAPYTTCHHLITTIVTQLHHHITPKLPEGVEDISTDFVRLVEGGNLRKKTKTTSSPSEGEKNTFYSFVITIV</sequence>
<dbReference type="Proteomes" id="UP001157418">
    <property type="component" value="Unassembled WGS sequence"/>
</dbReference>
<feature type="region of interest" description="Disordered" evidence="1">
    <location>
        <begin position="1"/>
        <end position="23"/>
    </location>
</feature>
<reference evidence="2 3" key="1">
    <citation type="submission" date="2022-01" db="EMBL/GenBank/DDBJ databases">
        <authorList>
            <person name="Xiong W."/>
            <person name="Schranz E."/>
        </authorList>
    </citation>
    <scope>NUCLEOTIDE SEQUENCE [LARGE SCALE GENOMIC DNA]</scope>
</reference>
<protein>
    <submittedName>
        <fullName evidence="2">Uncharacterized protein</fullName>
    </submittedName>
</protein>
<keyword evidence="3" id="KW-1185">Reference proteome</keyword>
<accession>A0AAU9NRP1</accession>